<evidence type="ECO:0000313" key="3">
    <source>
        <dbReference type="EMBL" id="KAK0141121.1"/>
    </source>
</evidence>
<keyword evidence="1" id="KW-0175">Coiled coil</keyword>
<feature type="region of interest" description="Disordered" evidence="2">
    <location>
        <begin position="178"/>
        <end position="216"/>
    </location>
</feature>
<feature type="coiled-coil region" evidence="1">
    <location>
        <begin position="81"/>
        <end position="115"/>
    </location>
</feature>
<feature type="region of interest" description="Disordered" evidence="2">
    <location>
        <begin position="120"/>
        <end position="160"/>
    </location>
</feature>
<dbReference type="EMBL" id="JAOPHQ010003983">
    <property type="protein sequence ID" value="KAK0141121.1"/>
    <property type="molecule type" value="Genomic_DNA"/>
</dbReference>
<accession>A0AA47NWC8</accession>
<organism evidence="3 4">
    <name type="scientific">Merluccius polli</name>
    <name type="common">Benguela hake</name>
    <name type="synonym">Merluccius cadenati</name>
    <dbReference type="NCBI Taxonomy" id="89951"/>
    <lineage>
        <taxon>Eukaryota</taxon>
        <taxon>Metazoa</taxon>
        <taxon>Chordata</taxon>
        <taxon>Craniata</taxon>
        <taxon>Vertebrata</taxon>
        <taxon>Euteleostomi</taxon>
        <taxon>Actinopterygii</taxon>
        <taxon>Neopterygii</taxon>
        <taxon>Teleostei</taxon>
        <taxon>Neoteleostei</taxon>
        <taxon>Acanthomorphata</taxon>
        <taxon>Zeiogadaria</taxon>
        <taxon>Gadariae</taxon>
        <taxon>Gadiformes</taxon>
        <taxon>Gadoidei</taxon>
        <taxon>Merlucciidae</taxon>
        <taxon>Merluccius</taxon>
    </lineage>
</organism>
<keyword evidence="4" id="KW-1185">Reference proteome</keyword>
<dbReference type="Proteomes" id="UP001174136">
    <property type="component" value="Unassembled WGS sequence"/>
</dbReference>
<sequence>MPRSLVIVVPALPAAMEEPALNEIGPSFHRSTPPPLPAPEGGETVCAALARYETTLRDAIREIHVDVSAFKLGVERRLEEAAGVSRAMAQLQQENRQLRAQLDTLAQQVELLTGRTCEHQGVTTTTSTSNISNNSNHSNGTSNHSLNHHHHHNHHNNHHGDMQLHHQEITEVVHGKGQVQFPTQGSPAQTHMCPRGQTGSPPPSVGFSSSPEPVSPTLGTRVTSMVTSGPGFSDSPSTARFSSRATFALSSKTNTFQLLKAERRFRDRSDPLALPEDILYERYRFSSEEDILYERYRFSSEDIRYLIVLVGPYEGNATKRSRAQFGDAENISKNTVCLAIRKVVAALNTLLNMFFVFPNFLPTQTVKEGFYQLMRISTSKSESMVLNRKRVECTLRVGDEILPQVEEFKYLGVLFTSEGRMEREIDRRIGAASAVMRTLHGSVVVKRELSRKAKLSIYQSIYVPALTYGHEL</sequence>
<evidence type="ECO:0000256" key="2">
    <source>
        <dbReference type="SAM" id="MobiDB-lite"/>
    </source>
</evidence>
<name>A0AA47NWC8_MERPO</name>
<feature type="compositionally biased region" description="Polar residues" evidence="2">
    <location>
        <begin position="180"/>
        <end position="189"/>
    </location>
</feature>
<dbReference type="PANTHER" id="PTHR47027:SF30">
    <property type="entry name" value="THAP-TYPE DOMAIN-CONTAINING PROTEIN"/>
    <property type="match status" value="1"/>
</dbReference>
<evidence type="ECO:0000256" key="1">
    <source>
        <dbReference type="SAM" id="Coils"/>
    </source>
</evidence>
<feature type="compositionally biased region" description="Basic residues" evidence="2">
    <location>
        <begin position="146"/>
        <end position="157"/>
    </location>
</feature>
<dbReference type="PANTHER" id="PTHR47027">
    <property type="entry name" value="REVERSE TRANSCRIPTASE DOMAIN-CONTAINING PROTEIN"/>
    <property type="match status" value="1"/>
</dbReference>
<feature type="compositionally biased region" description="Low complexity" evidence="2">
    <location>
        <begin position="205"/>
        <end position="216"/>
    </location>
</feature>
<proteinExistence type="predicted"/>
<reference evidence="3" key="1">
    <citation type="journal article" date="2023" name="Front. Mar. Sci.">
        <title>A new Merluccius polli reference genome to investigate the effects of global change in West African waters.</title>
        <authorList>
            <person name="Mateo J.L."/>
            <person name="Blanco-Fernandez C."/>
            <person name="Garcia-Vazquez E."/>
            <person name="Machado-Schiaffino G."/>
        </authorList>
    </citation>
    <scope>NUCLEOTIDE SEQUENCE</scope>
    <source>
        <strain evidence="3">C29</strain>
        <tissue evidence="3">Fin</tissue>
    </source>
</reference>
<evidence type="ECO:0000313" key="4">
    <source>
        <dbReference type="Proteomes" id="UP001174136"/>
    </source>
</evidence>
<dbReference type="AlphaFoldDB" id="A0AA47NWC8"/>
<gene>
    <name evidence="3" type="primary">Smtnl2_0</name>
    <name evidence="3" type="ORF">N1851_021860</name>
</gene>
<feature type="compositionally biased region" description="Low complexity" evidence="2">
    <location>
        <begin position="123"/>
        <end position="145"/>
    </location>
</feature>
<protein>
    <submittedName>
        <fullName evidence="3">Smoothelin-like protein 2</fullName>
    </submittedName>
</protein>
<comment type="caution">
    <text evidence="3">The sequence shown here is derived from an EMBL/GenBank/DDBJ whole genome shotgun (WGS) entry which is preliminary data.</text>
</comment>